<dbReference type="GeneID" id="63837498"/>
<dbReference type="Pfam" id="PF10383">
    <property type="entry name" value="Clr2"/>
    <property type="match status" value="1"/>
</dbReference>
<evidence type="ECO:0000313" key="4">
    <source>
        <dbReference type="Proteomes" id="UP000803844"/>
    </source>
</evidence>
<comment type="caution">
    <text evidence="3">The sequence shown here is derived from an EMBL/GenBank/DDBJ whole genome shotgun (WGS) entry which is preliminary data.</text>
</comment>
<feature type="domain" description="Cryptic loci regulator 2 N-terminal" evidence="2">
    <location>
        <begin position="95"/>
        <end position="155"/>
    </location>
</feature>
<proteinExistence type="predicted"/>
<evidence type="ECO:0000259" key="1">
    <source>
        <dbReference type="Pfam" id="PF10383"/>
    </source>
</evidence>
<dbReference type="GO" id="GO:0030466">
    <property type="term" value="P:silent mating-type cassette heterochromatin formation"/>
    <property type="evidence" value="ECO:0007669"/>
    <property type="project" value="TreeGrafter"/>
</dbReference>
<dbReference type="OrthoDB" id="2421327at2759"/>
<dbReference type="Pfam" id="PF16761">
    <property type="entry name" value="Clr2_transil"/>
    <property type="match status" value="1"/>
</dbReference>
<protein>
    <recommendedName>
        <fullName evidence="5">Cryptic loci regulator 2 N-terminal domain-containing protein</fullName>
    </recommendedName>
</protein>
<dbReference type="RefSeq" id="XP_040778766.1">
    <property type="nucleotide sequence ID" value="XM_040920369.1"/>
</dbReference>
<keyword evidence="4" id="KW-1185">Reference proteome</keyword>
<dbReference type="AlphaFoldDB" id="A0A9P4Y826"/>
<dbReference type="Proteomes" id="UP000803844">
    <property type="component" value="Unassembled WGS sequence"/>
</dbReference>
<dbReference type="InterPro" id="IPR031915">
    <property type="entry name" value="Clr2_N"/>
</dbReference>
<evidence type="ECO:0008006" key="5">
    <source>
        <dbReference type="Google" id="ProtNLM"/>
    </source>
</evidence>
<evidence type="ECO:0000259" key="2">
    <source>
        <dbReference type="Pfam" id="PF16761"/>
    </source>
</evidence>
<dbReference type="PANTHER" id="PTHR38046">
    <property type="entry name" value="CRYPTIC LOCI REGULATOR 2"/>
    <property type="match status" value="1"/>
</dbReference>
<dbReference type="GO" id="GO:0033553">
    <property type="term" value="C:rDNA heterochromatin"/>
    <property type="evidence" value="ECO:0007669"/>
    <property type="project" value="TreeGrafter"/>
</dbReference>
<dbReference type="InterPro" id="IPR038986">
    <property type="entry name" value="Clr2"/>
</dbReference>
<evidence type="ECO:0000313" key="3">
    <source>
        <dbReference type="EMBL" id="KAF3767805.1"/>
    </source>
</evidence>
<accession>A0A9P4Y826</accession>
<organism evidence="3 4">
    <name type="scientific">Cryphonectria parasitica (strain ATCC 38755 / EP155)</name>
    <dbReference type="NCBI Taxonomy" id="660469"/>
    <lineage>
        <taxon>Eukaryota</taxon>
        <taxon>Fungi</taxon>
        <taxon>Dikarya</taxon>
        <taxon>Ascomycota</taxon>
        <taxon>Pezizomycotina</taxon>
        <taxon>Sordariomycetes</taxon>
        <taxon>Sordariomycetidae</taxon>
        <taxon>Diaporthales</taxon>
        <taxon>Cryphonectriaceae</taxon>
        <taxon>Cryphonectria-Endothia species complex</taxon>
        <taxon>Cryphonectria</taxon>
    </lineage>
</organism>
<sequence length="613" mass="66538">MSALFKGAGGTAQLPARLIHVGRSDGRVWTTQEINGWPKSSTAVMQVGEPITEDLNKISDNMTLVRMAQWKLALGTGLQEQLGWPHGIQYQALFPDGFCLRWRDPGGLNNEVCMYGHPQGFTDDFLYRSPDEFIPHLLWLLSDSEDHKQCLCKPCYRATGRHVPKTFTEKMDEQAAILEGIKLVSTGTEPKAPAKKVTKPTAPSKKKASVAVVANSKAAKDLAAAATKPTKKTAKATPEPLPVAAVAPAPAVAEAAPPAANSPALQVLPAAAVSARRPPGHDEPTLFRQGEMVWYQQKPAWRIGIIRKVPLGDDFTYTILPLGISMLNLPDVQKETAQMRPFLTFSVPGMSFPGFQDRIFTDVNWRAILEDPAFTERTELVGLEASKLAAIEVDGSWSTFNPLPAGPILPKTQSTYDGVFLGAEMIRVGDAIRSKDKARSTLLEVTEISVTAATTAPNPADLPNTLSTTHSTLSFRGIEYEAALVPEHGRIGGQPEGAIFQKDAAFRTAAAKASGAKQKCVWTIKSWDTVWQERDVAGRAYVTDELLSVTQGAEAVETAKQTGQFQEATSYLNNRMQSTTAPYFGRRLNRRATLGEAVSGVQPLLFGPGVHEE</sequence>
<reference evidence="3" key="1">
    <citation type="journal article" date="2020" name="Phytopathology">
        <title>Genome sequence of the chestnut blight fungus Cryphonectria parasitica EP155: A fundamental resource for an archetypical invasive plant pathogen.</title>
        <authorList>
            <person name="Crouch J.A."/>
            <person name="Dawe A."/>
            <person name="Aerts A."/>
            <person name="Barry K."/>
            <person name="Churchill A.C.L."/>
            <person name="Grimwood J."/>
            <person name="Hillman B."/>
            <person name="Milgroom M.G."/>
            <person name="Pangilinan J."/>
            <person name="Smith M."/>
            <person name="Salamov A."/>
            <person name="Schmutz J."/>
            <person name="Yadav J."/>
            <person name="Grigoriev I.V."/>
            <person name="Nuss D."/>
        </authorList>
    </citation>
    <scope>NUCLEOTIDE SEQUENCE</scope>
    <source>
        <strain evidence="3">EP155</strain>
    </source>
</reference>
<dbReference type="GO" id="GO:0031934">
    <property type="term" value="C:mating-type region heterochromatin"/>
    <property type="evidence" value="ECO:0007669"/>
    <property type="project" value="TreeGrafter"/>
</dbReference>
<gene>
    <name evidence="3" type="ORF">M406DRAFT_328860</name>
</gene>
<dbReference type="PANTHER" id="PTHR38046:SF1">
    <property type="entry name" value="CRYPTIC LOCI REGULATOR 2"/>
    <property type="match status" value="1"/>
</dbReference>
<dbReference type="EMBL" id="MU032346">
    <property type="protein sequence ID" value="KAF3767805.1"/>
    <property type="molecule type" value="Genomic_DNA"/>
</dbReference>
<dbReference type="InterPro" id="IPR018839">
    <property type="entry name" value="Tscrpt-silencing_Clr2_C"/>
</dbReference>
<name>A0A9P4Y826_CRYP1</name>
<feature type="domain" description="Cryptic loci regulator 2 C-terminal" evidence="1">
    <location>
        <begin position="416"/>
        <end position="542"/>
    </location>
</feature>
<dbReference type="GO" id="GO:0070824">
    <property type="term" value="C:SHREC complex"/>
    <property type="evidence" value="ECO:0007669"/>
    <property type="project" value="InterPro"/>
</dbReference>